<reference evidence="1 2" key="1">
    <citation type="submission" date="2015-01" db="EMBL/GenBank/DDBJ databases">
        <title>The Genome Sequence of Exophiala sideris CBS121828.</title>
        <authorList>
            <consortium name="The Broad Institute Genomics Platform"/>
            <person name="Cuomo C."/>
            <person name="de Hoog S."/>
            <person name="Gorbushina A."/>
            <person name="Stielow B."/>
            <person name="Teixiera M."/>
            <person name="Abouelleil A."/>
            <person name="Chapman S.B."/>
            <person name="Priest M."/>
            <person name="Young S.K."/>
            <person name="Wortman J."/>
            <person name="Nusbaum C."/>
            <person name="Birren B."/>
        </authorList>
    </citation>
    <scope>NUCLEOTIDE SEQUENCE [LARGE SCALE GENOMIC DNA]</scope>
    <source>
        <strain evidence="1 2">CBS 121828</strain>
    </source>
</reference>
<dbReference type="HOGENOM" id="CLU_1434462_0_0_1"/>
<evidence type="ECO:0000313" key="2">
    <source>
        <dbReference type="Proteomes" id="UP000053599"/>
    </source>
</evidence>
<evidence type="ECO:0000313" key="1">
    <source>
        <dbReference type="EMBL" id="KIV85366.1"/>
    </source>
</evidence>
<dbReference type="AlphaFoldDB" id="A0A0D1XBS7"/>
<gene>
    <name evidence="1" type="ORF">PV11_01067</name>
</gene>
<protein>
    <submittedName>
        <fullName evidence="1">Uncharacterized protein</fullName>
    </submittedName>
</protein>
<sequence length="189" mass="22083">MDFNWARARKRLSSLKADTTACFYDFRRLIPPERAKEAFSRGGGLASNVFVMNGPLSNSFLYILDTCLKHFEDYRKMNLYELVRSTIRLAEDLLAESIKLLTTLERRRRVEFFMIAAADRDAISSSRSEDHVADMVYNVVDLKEEQSKVRRRMFDQGVRWLAVSGRMSAKDAERNLRRFGHMEWPPPHL</sequence>
<name>A0A0D1XBS7_9EURO</name>
<organism evidence="1 2">
    <name type="scientific">Exophiala sideris</name>
    <dbReference type="NCBI Taxonomy" id="1016849"/>
    <lineage>
        <taxon>Eukaryota</taxon>
        <taxon>Fungi</taxon>
        <taxon>Dikarya</taxon>
        <taxon>Ascomycota</taxon>
        <taxon>Pezizomycotina</taxon>
        <taxon>Eurotiomycetes</taxon>
        <taxon>Chaetothyriomycetidae</taxon>
        <taxon>Chaetothyriales</taxon>
        <taxon>Herpotrichiellaceae</taxon>
        <taxon>Exophiala</taxon>
    </lineage>
</organism>
<proteinExistence type="predicted"/>
<accession>A0A0D1XBS7</accession>
<dbReference type="EMBL" id="KN846951">
    <property type="protein sequence ID" value="KIV85366.1"/>
    <property type="molecule type" value="Genomic_DNA"/>
</dbReference>
<dbReference type="OrthoDB" id="10446445at2759"/>
<dbReference type="Proteomes" id="UP000053599">
    <property type="component" value="Unassembled WGS sequence"/>
</dbReference>